<dbReference type="InterPro" id="IPR013766">
    <property type="entry name" value="Thioredoxin_domain"/>
</dbReference>
<dbReference type="PROSITE" id="PS51352">
    <property type="entry name" value="THIOREDOXIN_2"/>
    <property type="match status" value="1"/>
</dbReference>
<feature type="compositionally biased region" description="Low complexity" evidence="4">
    <location>
        <begin position="92"/>
        <end position="106"/>
    </location>
</feature>
<feature type="domain" description="Thioredoxin" evidence="6">
    <location>
        <begin position="250"/>
        <end position="370"/>
    </location>
</feature>
<dbReference type="InterPro" id="IPR008979">
    <property type="entry name" value="Galactose-bd-like_sf"/>
</dbReference>
<evidence type="ECO:0000256" key="2">
    <source>
        <dbReference type="ARBA" id="ARBA00020920"/>
    </source>
</evidence>
<name>A0A507BE17_9PEZI</name>
<dbReference type="Gene3D" id="1.10.287.110">
    <property type="entry name" value="DnaJ domain"/>
    <property type="match status" value="1"/>
</dbReference>
<keyword evidence="9" id="KW-1185">Reference proteome</keyword>
<evidence type="ECO:0000259" key="6">
    <source>
        <dbReference type="PROSITE" id="PS51352"/>
    </source>
</evidence>
<dbReference type="InterPro" id="IPR036249">
    <property type="entry name" value="Thioredoxin-like_sf"/>
</dbReference>
<comment type="similarity">
    <text evidence="1">Belongs to the thioredoxin family.</text>
</comment>
<reference evidence="8 9" key="1">
    <citation type="submission" date="2019-06" db="EMBL/GenBank/DDBJ databases">
        <title>Draft genome sequence of the filamentous fungus Phialemoniopsis curvata isolated from diesel fuel.</title>
        <authorList>
            <person name="Varaljay V.A."/>
            <person name="Lyon W.J."/>
            <person name="Crouch A.L."/>
            <person name="Drake C.E."/>
            <person name="Hollomon J.M."/>
            <person name="Nadeau L.J."/>
            <person name="Nunn H.S."/>
            <person name="Stevenson B.S."/>
            <person name="Bojanowski C.L."/>
            <person name="Crookes-Goodson W.J."/>
        </authorList>
    </citation>
    <scope>NUCLEOTIDE SEQUENCE [LARGE SCALE GENOMIC DNA]</scope>
    <source>
        <strain evidence="8 9">D216</strain>
    </source>
</reference>
<feature type="domain" description="J" evidence="5">
    <location>
        <begin position="7"/>
        <end position="76"/>
    </location>
</feature>
<dbReference type="InterPro" id="IPR017937">
    <property type="entry name" value="Thioredoxin_CS"/>
</dbReference>
<evidence type="ECO:0000256" key="1">
    <source>
        <dbReference type="ARBA" id="ARBA00008987"/>
    </source>
</evidence>
<organism evidence="8 9">
    <name type="scientific">Thyridium curvatum</name>
    <dbReference type="NCBI Taxonomy" id="1093900"/>
    <lineage>
        <taxon>Eukaryota</taxon>
        <taxon>Fungi</taxon>
        <taxon>Dikarya</taxon>
        <taxon>Ascomycota</taxon>
        <taxon>Pezizomycotina</taxon>
        <taxon>Sordariomycetes</taxon>
        <taxon>Sordariomycetidae</taxon>
        <taxon>Thyridiales</taxon>
        <taxon>Thyridiaceae</taxon>
        <taxon>Thyridium</taxon>
    </lineage>
</organism>
<dbReference type="CDD" id="cd02947">
    <property type="entry name" value="TRX_family"/>
    <property type="match status" value="1"/>
</dbReference>
<dbReference type="Pfam" id="PF00085">
    <property type="entry name" value="Thioredoxin"/>
    <property type="match status" value="1"/>
</dbReference>
<dbReference type="STRING" id="1093900.A0A507BE17"/>
<dbReference type="InterPro" id="IPR036869">
    <property type="entry name" value="J_dom_sf"/>
</dbReference>
<keyword evidence="3" id="KW-1015">Disulfide bond</keyword>
<dbReference type="SUPFAM" id="SSF49785">
    <property type="entry name" value="Galactose-binding domain-like"/>
    <property type="match status" value="1"/>
</dbReference>
<dbReference type="AlphaFoldDB" id="A0A507BE17"/>
<evidence type="ECO:0000313" key="9">
    <source>
        <dbReference type="Proteomes" id="UP000319257"/>
    </source>
</evidence>
<dbReference type="PROSITE" id="PS00194">
    <property type="entry name" value="THIOREDOXIN_1"/>
    <property type="match status" value="1"/>
</dbReference>
<accession>A0A507BE17</accession>
<feature type="region of interest" description="Disordered" evidence="4">
    <location>
        <begin position="79"/>
        <end position="106"/>
    </location>
</feature>
<dbReference type="Pfam" id="PF06201">
    <property type="entry name" value="PITH"/>
    <property type="match status" value="1"/>
</dbReference>
<feature type="domain" description="PITH" evidence="7">
    <location>
        <begin position="395"/>
        <end position="590"/>
    </location>
</feature>
<dbReference type="RefSeq" id="XP_030998695.1">
    <property type="nucleotide sequence ID" value="XM_031137858.1"/>
</dbReference>
<dbReference type="InParanoid" id="A0A507BE17"/>
<dbReference type="Proteomes" id="UP000319257">
    <property type="component" value="Unassembled WGS sequence"/>
</dbReference>
<feature type="region of interest" description="Disordered" evidence="4">
    <location>
        <begin position="372"/>
        <end position="396"/>
    </location>
</feature>
<proteinExistence type="inferred from homology"/>
<protein>
    <recommendedName>
        <fullName evidence="2">DnaJ homolog subfamily C member 10</fullName>
    </recommendedName>
</protein>
<dbReference type="PRINTS" id="PR00421">
    <property type="entry name" value="THIOREDOXIN"/>
</dbReference>
<dbReference type="SUPFAM" id="SSF52833">
    <property type="entry name" value="Thioredoxin-like"/>
    <property type="match status" value="1"/>
</dbReference>
<dbReference type="Gene3D" id="3.40.30.10">
    <property type="entry name" value="Glutaredoxin"/>
    <property type="match status" value="1"/>
</dbReference>
<feature type="compositionally biased region" description="Gly residues" evidence="4">
    <location>
        <begin position="378"/>
        <end position="395"/>
    </location>
</feature>
<dbReference type="SUPFAM" id="SSF46565">
    <property type="entry name" value="Chaperone J-domain"/>
    <property type="match status" value="1"/>
</dbReference>
<dbReference type="GO" id="GO:0005737">
    <property type="term" value="C:cytoplasm"/>
    <property type="evidence" value="ECO:0007669"/>
    <property type="project" value="UniProtKB-ARBA"/>
</dbReference>
<dbReference type="InterPro" id="IPR010400">
    <property type="entry name" value="PITH_dom"/>
</dbReference>
<dbReference type="SMART" id="SM00271">
    <property type="entry name" value="DnaJ"/>
    <property type="match status" value="1"/>
</dbReference>
<dbReference type="Gene3D" id="2.60.120.470">
    <property type="entry name" value="PITH domain"/>
    <property type="match status" value="1"/>
</dbReference>
<evidence type="ECO:0000256" key="4">
    <source>
        <dbReference type="SAM" id="MobiDB-lite"/>
    </source>
</evidence>
<dbReference type="InterPro" id="IPR001623">
    <property type="entry name" value="DnaJ_domain"/>
</dbReference>
<dbReference type="Pfam" id="PF00226">
    <property type="entry name" value="DnaJ"/>
    <property type="match status" value="1"/>
</dbReference>
<evidence type="ECO:0000259" key="7">
    <source>
        <dbReference type="PROSITE" id="PS51532"/>
    </source>
</evidence>
<dbReference type="EMBL" id="SKBQ01000015">
    <property type="protein sequence ID" value="TPX16984.1"/>
    <property type="molecule type" value="Genomic_DNA"/>
</dbReference>
<gene>
    <name evidence="8" type="ORF">E0L32_003546</name>
</gene>
<dbReference type="CDD" id="cd06257">
    <property type="entry name" value="DnaJ"/>
    <property type="match status" value="1"/>
</dbReference>
<evidence type="ECO:0000259" key="5">
    <source>
        <dbReference type="PROSITE" id="PS50076"/>
    </source>
</evidence>
<dbReference type="GeneID" id="41970993"/>
<evidence type="ECO:0000313" key="8">
    <source>
        <dbReference type="EMBL" id="TPX16984.1"/>
    </source>
</evidence>
<dbReference type="PROSITE" id="PS51532">
    <property type="entry name" value="PITH"/>
    <property type="match status" value="1"/>
</dbReference>
<dbReference type="PANTHER" id="PTHR46115">
    <property type="entry name" value="THIOREDOXIN-LIKE PROTEIN 1"/>
    <property type="match status" value="1"/>
</dbReference>
<sequence>MSGQPPNYYGILEVAENATTQQIRDAYKRAALKTHPDRVPAESPEREARTRRFQLVNDAYYTLSDDTRRREYDAQRRMFRGSSSSYSDPFAEAEASSGGNASQSNEQNTYSWAWNFFTGRGAAAGADGQARQQAEDQQFGDVFEEMLREEGMAEEGNNQPTGKFWGVLGGVSGGALGFIVANVPGMLAGAVAGNRLGAVRDAKGKSVYAVFQPAYPSRASPLQTKQTFLLVFLLLDLWRSLHQRIADRSFAHGVIAPTVIMSKPYVSVESTSQFNSLLKSSKIVVVDFYADWCGPCKQIAPLYESLAKALSRPNVITFTKVDTEAQPELASTYSITALPTFLVFRDGKVANRVQGANPQELKSIIQQLQAEADNAGSSSGGGASGSGGAGGGGWRGAELPRNYRDITDQIEIPRCELLNVDSDAGGVRVLFSGDRPSALGGGGGQGKEKDWVESDTDEQLMLFMPFQSMIKLHTLQITSLPPQDDDDDETPMRPRHIKLYSNKPHNLGFDEAEDTAATQDIELSEEDWNKDGTASVALRFVKFQNINSLVVFVVSGDGDSEKVRIDRLRLIGDAGEKREMGKLEKIGDEPGE</sequence>
<dbReference type="OrthoDB" id="2121326at2759"/>
<dbReference type="PROSITE" id="PS50076">
    <property type="entry name" value="DNAJ_2"/>
    <property type="match status" value="1"/>
</dbReference>
<dbReference type="PRINTS" id="PR00625">
    <property type="entry name" value="JDOMAIN"/>
</dbReference>
<dbReference type="InterPro" id="IPR037047">
    <property type="entry name" value="PITH_dom_sf"/>
</dbReference>
<evidence type="ECO:0000256" key="3">
    <source>
        <dbReference type="ARBA" id="ARBA00023157"/>
    </source>
</evidence>
<comment type="caution">
    <text evidence="8">The sequence shown here is derived from an EMBL/GenBank/DDBJ whole genome shotgun (WGS) entry which is preliminary data.</text>
</comment>